<sequence>MKRRTALVARELVRYTVEIYALSETRFSEQGQPKEVGAGYNFLWSGRSKAERRDAGVSFAIRNSIVGRLPCLPQGINDRLMSLHLPLRGDNFATIISAYAPQMTSSDVAKDKFYEDLHSLLATEPKADKLIVLADFNARVGTDHASWRGVPATWMHPRSRRWHLLNFVLVRRRDRQDVLVTKVISDADGWTDHRLVISKMKLCMQPRRIPQGKRSQGKLNTLLYNAPAHHLHFSNELANRQANLPVANADISVENRWCLLRDTIQSTALDVLGRARRQHPDCFDENDAAINALLVEKNQLHKALINRPTAADKTVFYRSRPLVQQRLRQMQDAWMTRKAEEIQGRLLTEKTQILTRWAVHFQSVLYQPFTMSDVTIDRLPEVEINADLDLPPSL</sequence>
<gene>
    <name evidence="1" type="ORF">SSLN_LOCUS14</name>
</gene>
<evidence type="ECO:0000313" key="2">
    <source>
        <dbReference type="Proteomes" id="UP000275846"/>
    </source>
</evidence>
<dbReference type="Proteomes" id="UP000275846">
    <property type="component" value="Unassembled WGS sequence"/>
</dbReference>
<dbReference type="OrthoDB" id="410381at2759"/>
<organism evidence="1 2">
    <name type="scientific">Schistocephalus solidus</name>
    <name type="common">Tapeworm</name>
    <dbReference type="NCBI Taxonomy" id="70667"/>
    <lineage>
        <taxon>Eukaryota</taxon>
        <taxon>Metazoa</taxon>
        <taxon>Spiralia</taxon>
        <taxon>Lophotrochozoa</taxon>
        <taxon>Platyhelminthes</taxon>
        <taxon>Cestoda</taxon>
        <taxon>Eucestoda</taxon>
        <taxon>Diphyllobothriidea</taxon>
        <taxon>Diphyllobothriidae</taxon>
        <taxon>Schistocephalus</taxon>
    </lineage>
</organism>
<proteinExistence type="predicted"/>
<protein>
    <recommendedName>
        <fullName evidence="3">Endo/exonuclease/phosphatase domain-containing protein</fullName>
    </recommendedName>
</protein>
<evidence type="ECO:0008006" key="3">
    <source>
        <dbReference type="Google" id="ProtNLM"/>
    </source>
</evidence>
<dbReference type="STRING" id="70667.A0A3P7B5D0"/>
<dbReference type="SUPFAM" id="SSF56219">
    <property type="entry name" value="DNase I-like"/>
    <property type="match status" value="1"/>
</dbReference>
<dbReference type="EMBL" id="UYSU01000004">
    <property type="protein sequence ID" value="VDL80530.1"/>
    <property type="molecule type" value="Genomic_DNA"/>
</dbReference>
<reference evidence="1 2" key="1">
    <citation type="submission" date="2018-11" db="EMBL/GenBank/DDBJ databases">
        <authorList>
            <consortium name="Pathogen Informatics"/>
        </authorList>
    </citation>
    <scope>NUCLEOTIDE SEQUENCE [LARGE SCALE GENOMIC DNA]</scope>
    <source>
        <strain evidence="1 2">NST_G2</strain>
    </source>
</reference>
<keyword evidence="2" id="KW-1185">Reference proteome</keyword>
<dbReference type="AlphaFoldDB" id="A0A3P7B5D0"/>
<dbReference type="Gene3D" id="3.60.10.10">
    <property type="entry name" value="Endonuclease/exonuclease/phosphatase"/>
    <property type="match status" value="1"/>
</dbReference>
<evidence type="ECO:0000313" key="1">
    <source>
        <dbReference type="EMBL" id="VDL80530.1"/>
    </source>
</evidence>
<dbReference type="InterPro" id="IPR036691">
    <property type="entry name" value="Endo/exonu/phosph_ase_sf"/>
</dbReference>
<name>A0A3P7B5D0_SCHSO</name>
<accession>A0A3P7B5D0</accession>